<reference evidence="2 3" key="1">
    <citation type="journal article" date="2014" name="Genome Biol. Evol.">
        <title>The secreted proteins of Achlya hypogyna and Thraustotheca clavata identify the ancestral oomycete secretome and reveal gene acquisitions by horizontal gene transfer.</title>
        <authorList>
            <person name="Misner I."/>
            <person name="Blouin N."/>
            <person name="Leonard G."/>
            <person name="Richards T.A."/>
            <person name="Lane C.E."/>
        </authorList>
    </citation>
    <scope>NUCLEOTIDE SEQUENCE [LARGE SCALE GENOMIC DNA]</scope>
    <source>
        <strain evidence="2 3">ATCC 48635</strain>
    </source>
</reference>
<gene>
    <name evidence="2" type="ORF">ACHHYP_04236</name>
</gene>
<proteinExistence type="predicted"/>
<evidence type="ECO:0000313" key="3">
    <source>
        <dbReference type="Proteomes" id="UP000243579"/>
    </source>
</evidence>
<dbReference type="OrthoDB" id="64281at2759"/>
<dbReference type="InterPro" id="IPR055915">
    <property type="entry name" value="DUF7492"/>
</dbReference>
<sequence length="202" mass="22890">MAHSWIDSLHCAATPQTLGYPRNYSSRTELLEKKVVFDRFMTYAIEHRNNEQPLCAPSQRLPVQTKTHPRLKCPPDATVFFFYNENGHVTNDRCQPGDPRGCDGVYPKTTPWTVLWDPSGDLGSATRRDATAAGSRLVEIGRGWFDDGNCGNTEKHGRRRAHQGQPCIALVWHWVFDKIYGVGEEYTTCFDVEIVSTNTTKK</sequence>
<dbReference type="Proteomes" id="UP000243579">
    <property type="component" value="Unassembled WGS sequence"/>
</dbReference>
<dbReference type="AlphaFoldDB" id="A0A1V9ZPD9"/>
<dbReference type="STRING" id="1202772.A0A1V9ZPD9"/>
<name>A0A1V9ZPD9_ACHHY</name>
<organism evidence="2 3">
    <name type="scientific">Achlya hypogyna</name>
    <name type="common">Oomycete</name>
    <name type="synonym">Protoachlya hypogyna</name>
    <dbReference type="NCBI Taxonomy" id="1202772"/>
    <lineage>
        <taxon>Eukaryota</taxon>
        <taxon>Sar</taxon>
        <taxon>Stramenopiles</taxon>
        <taxon>Oomycota</taxon>
        <taxon>Saprolegniomycetes</taxon>
        <taxon>Saprolegniales</taxon>
        <taxon>Achlyaceae</taxon>
        <taxon>Achlya</taxon>
    </lineage>
</organism>
<protein>
    <recommendedName>
        <fullName evidence="1">DUF7492 domain-containing protein</fullName>
    </recommendedName>
</protein>
<comment type="caution">
    <text evidence="2">The sequence shown here is derived from an EMBL/GenBank/DDBJ whole genome shotgun (WGS) entry which is preliminary data.</text>
</comment>
<feature type="domain" description="DUF7492" evidence="1">
    <location>
        <begin position="2"/>
        <end position="160"/>
    </location>
</feature>
<evidence type="ECO:0000313" key="2">
    <source>
        <dbReference type="EMBL" id="OQR99858.1"/>
    </source>
</evidence>
<dbReference type="Pfam" id="PF24320">
    <property type="entry name" value="DUF7492"/>
    <property type="match status" value="1"/>
</dbReference>
<dbReference type="EMBL" id="JNBR01000038">
    <property type="protein sequence ID" value="OQR99858.1"/>
    <property type="molecule type" value="Genomic_DNA"/>
</dbReference>
<keyword evidence="3" id="KW-1185">Reference proteome</keyword>
<evidence type="ECO:0000259" key="1">
    <source>
        <dbReference type="Pfam" id="PF24320"/>
    </source>
</evidence>
<accession>A0A1V9ZPD9</accession>